<feature type="transmembrane region" description="Helical" evidence="7">
    <location>
        <begin position="154"/>
        <end position="178"/>
    </location>
</feature>
<proteinExistence type="predicted"/>
<evidence type="ECO:0000256" key="6">
    <source>
        <dbReference type="SAM" id="MobiDB-lite"/>
    </source>
</evidence>
<organism evidence="8 9">
    <name type="scientific">Streptacidiphilus cavernicola</name>
    <dbReference type="NCBI Taxonomy" id="3342716"/>
    <lineage>
        <taxon>Bacteria</taxon>
        <taxon>Bacillati</taxon>
        <taxon>Actinomycetota</taxon>
        <taxon>Actinomycetes</taxon>
        <taxon>Kitasatosporales</taxon>
        <taxon>Streptomycetaceae</taxon>
        <taxon>Streptacidiphilus</taxon>
    </lineage>
</organism>
<dbReference type="EMBL" id="JBHEZZ010000015">
    <property type="protein sequence ID" value="MFC1404468.1"/>
    <property type="molecule type" value="Genomic_DNA"/>
</dbReference>
<feature type="compositionally biased region" description="Basic and acidic residues" evidence="6">
    <location>
        <begin position="13"/>
        <end position="24"/>
    </location>
</feature>
<gene>
    <name evidence="8" type="ORF">ACEZDJ_24535</name>
</gene>
<feature type="transmembrane region" description="Helical" evidence="7">
    <location>
        <begin position="44"/>
        <end position="65"/>
    </location>
</feature>
<keyword evidence="4 7" id="KW-1133">Transmembrane helix</keyword>
<evidence type="ECO:0000256" key="4">
    <source>
        <dbReference type="ARBA" id="ARBA00022989"/>
    </source>
</evidence>
<accession>A0ABV6USP5</accession>
<dbReference type="Proteomes" id="UP001592528">
    <property type="component" value="Unassembled WGS sequence"/>
</dbReference>
<evidence type="ECO:0000256" key="3">
    <source>
        <dbReference type="ARBA" id="ARBA00022692"/>
    </source>
</evidence>
<feature type="region of interest" description="Disordered" evidence="6">
    <location>
        <begin position="342"/>
        <end position="361"/>
    </location>
</feature>
<feature type="transmembrane region" description="Helical" evidence="7">
    <location>
        <begin position="77"/>
        <end position="98"/>
    </location>
</feature>
<keyword evidence="2" id="KW-1003">Cell membrane</keyword>
<dbReference type="RefSeq" id="WP_084714206.1">
    <property type="nucleotide sequence ID" value="NZ_JBHEZZ010000015.1"/>
</dbReference>
<keyword evidence="3 7" id="KW-0812">Transmembrane</keyword>
<comment type="caution">
    <text evidence="8">The sequence shown here is derived from an EMBL/GenBank/DDBJ whole genome shotgun (WGS) entry which is preliminary data.</text>
</comment>
<feature type="transmembrane region" description="Helical" evidence="7">
    <location>
        <begin position="184"/>
        <end position="208"/>
    </location>
</feature>
<evidence type="ECO:0000256" key="7">
    <source>
        <dbReference type="SAM" id="Phobius"/>
    </source>
</evidence>
<feature type="region of interest" description="Disordered" evidence="6">
    <location>
        <begin position="1"/>
        <end position="24"/>
    </location>
</feature>
<name>A0ABV6USP5_9ACTN</name>
<evidence type="ECO:0000313" key="8">
    <source>
        <dbReference type="EMBL" id="MFC1404468.1"/>
    </source>
</evidence>
<feature type="transmembrane region" description="Helical" evidence="7">
    <location>
        <begin position="261"/>
        <end position="284"/>
    </location>
</feature>
<comment type="subcellular location">
    <subcellularLocation>
        <location evidence="1">Cell membrane</location>
        <topology evidence="1">Multi-pass membrane protein</topology>
    </subcellularLocation>
</comment>
<keyword evidence="9" id="KW-1185">Reference proteome</keyword>
<dbReference type="Pfam" id="PF03706">
    <property type="entry name" value="LPG_synthase_TM"/>
    <property type="match status" value="1"/>
</dbReference>
<evidence type="ECO:0000256" key="2">
    <source>
        <dbReference type="ARBA" id="ARBA00022475"/>
    </source>
</evidence>
<feature type="transmembrane region" description="Helical" evidence="7">
    <location>
        <begin position="229"/>
        <end position="249"/>
    </location>
</feature>
<sequence>MPDPVVNEAEQDLPQHTHAPETEARTGWVGRVRAAMSKGPMGRVVRVGFVLAAVGGGGYALASQWSQVKSGLSDLSWPTLVGALVALLVASVASMQGWRTLLAGFGSRPPLRGAAQVFFVGQLGKYLPGSVWSVVAQMDLGRAYKIPPRRSASAAALAMLVSVASGLLCTVCALPFLQGGSTGGYGWAFLAVPVILAMLHPRLLNPLLDRLLKLARRPALEHRVSGRTITLSLAWSLLYWGLVGLQIWILVVGMGVPALKALAPSIGGFAFAWSVGFLIIIAPAGAGVRDVILAAMLTPIMDVGLATAVALVSRVLTVVADLLVAALAGWLGRGRAAAAAAATAQEGPGGPEGSPGDQGRG</sequence>
<feature type="transmembrane region" description="Helical" evidence="7">
    <location>
        <begin position="315"/>
        <end position="332"/>
    </location>
</feature>
<keyword evidence="5 7" id="KW-0472">Membrane</keyword>
<evidence type="ECO:0000256" key="5">
    <source>
        <dbReference type="ARBA" id="ARBA00023136"/>
    </source>
</evidence>
<evidence type="ECO:0000256" key="1">
    <source>
        <dbReference type="ARBA" id="ARBA00004651"/>
    </source>
</evidence>
<dbReference type="InterPro" id="IPR022791">
    <property type="entry name" value="L-PG_synthase/AglD"/>
</dbReference>
<protein>
    <submittedName>
        <fullName evidence="8">Lysylphosphatidylglycerol synthase transmembrane domain-containing protein</fullName>
    </submittedName>
</protein>
<reference evidence="8 9" key="1">
    <citation type="submission" date="2024-09" db="EMBL/GenBank/DDBJ databases">
        <authorList>
            <person name="Lee S.D."/>
        </authorList>
    </citation>
    <scope>NUCLEOTIDE SEQUENCE [LARGE SCALE GENOMIC DNA]</scope>
    <source>
        <strain evidence="8 9">N1-5</strain>
    </source>
</reference>
<feature type="compositionally biased region" description="Gly residues" evidence="6">
    <location>
        <begin position="347"/>
        <end position="361"/>
    </location>
</feature>
<evidence type="ECO:0000313" key="9">
    <source>
        <dbReference type="Proteomes" id="UP001592528"/>
    </source>
</evidence>